<evidence type="ECO:0000313" key="2">
    <source>
        <dbReference type="EMBL" id="APH16034.1"/>
    </source>
</evidence>
<evidence type="ECO:0000313" key="3">
    <source>
        <dbReference type="Proteomes" id="UP000182204"/>
    </source>
</evidence>
<protein>
    <recommendedName>
        <fullName evidence="1">DUF8042 domain-containing protein</fullName>
    </recommendedName>
</protein>
<evidence type="ECO:0000259" key="1">
    <source>
        <dbReference type="Pfam" id="PF26154"/>
    </source>
</evidence>
<dbReference type="RefSeq" id="WP_072586565.1">
    <property type="nucleotide sequence ID" value="NZ_CP013243.1"/>
</dbReference>
<organism evidence="2 3">
    <name type="scientific">Clostridium sporogenes</name>
    <dbReference type="NCBI Taxonomy" id="1509"/>
    <lineage>
        <taxon>Bacteria</taxon>
        <taxon>Bacillati</taxon>
        <taxon>Bacillota</taxon>
        <taxon>Clostridia</taxon>
        <taxon>Eubacteriales</taxon>
        <taxon>Clostridiaceae</taxon>
        <taxon>Clostridium</taxon>
    </lineage>
</organism>
<dbReference type="AlphaFoldDB" id="A0A1L3NIU3"/>
<dbReference type="EMBL" id="CP013243">
    <property type="protein sequence ID" value="APH16034.1"/>
    <property type="molecule type" value="Genomic_DNA"/>
</dbReference>
<gene>
    <name evidence="2" type="ORF">NPD5_3216</name>
</gene>
<name>A0A1L3NIU3_CLOSG</name>
<dbReference type="Proteomes" id="UP000182204">
    <property type="component" value="Chromosome"/>
</dbReference>
<dbReference type="Pfam" id="PF26154">
    <property type="entry name" value="DUF8042"/>
    <property type="match status" value="1"/>
</dbReference>
<accession>A0A1L3NIU3</accession>
<dbReference type="InterPro" id="IPR058355">
    <property type="entry name" value="DUF8042"/>
</dbReference>
<reference evidence="2 3" key="1">
    <citation type="submission" date="2015-11" db="EMBL/GenBank/DDBJ databases">
        <authorList>
            <person name="Hill K.K."/>
            <person name="Shirey T.B."/>
            <person name="Raphael B."/>
            <person name="Daligault H.E."/>
            <person name="Davenport K.W."/>
            <person name="Bruce D.C."/>
            <person name="Foley B.T."/>
            <person name="Johnson S.L."/>
        </authorList>
    </citation>
    <scope>NUCLEOTIDE SEQUENCE [LARGE SCALE GENOMIC DNA]</scope>
    <source>
        <strain evidence="2 3">CDC_1632</strain>
    </source>
</reference>
<sequence length="120" mass="14154">MEKSLEEQQIEALETTNEYIPKLINGINMYTDSVKDGKQDEALDLLSYIVEGIEWINEVARLTKDIQKTNMDEEMMKEKLEEISNCIDKKEYDRIFHILRDEILSILSLWQDNVKKSILN</sequence>
<feature type="domain" description="DUF8042" evidence="1">
    <location>
        <begin position="7"/>
        <end position="118"/>
    </location>
</feature>
<proteinExistence type="predicted"/>